<comment type="subcellular location">
    <subcellularLocation>
        <location evidence="1">Cell membrane</location>
        <topology evidence="1">Multi-pass membrane protein</topology>
    </subcellularLocation>
</comment>
<evidence type="ECO:0000256" key="3">
    <source>
        <dbReference type="ARBA" id="ARBA00022989"/>
    </source>
</evidence>
<feature type="transmembrane region" description="Helical" evidence="5">
    <location>
        <begin position="312"/>
        <end position="331"/>
    </location>
</feature>
<dbReference type="SUPFAM" id="SSF52540">
    <property type="entry name" value="P-loop containing nucleoside triphosphate hydrolases"/>
    <property type="match status" value="1"/>
</dbReference>
<accession>A0A150WZF6</accession>
<evidence type="ECO:0000256" key="4">
    <source>
        <dbReference type="ARBA" id="ARBA00023136"/>
    </source>
</evidence>
<reference evidence="8 9" key="1">
    <citation type="submission" date="2016-01" db="EMBL/GenBank/DDBJ databases">
        <title>Genome sequencing of Roseivirga spongicola UST030701-084.</title>
        <authorList>
            <person name="Selvaratnam C."/>
            <person name="Thevarajoo S."/>
            <person name="Goh K.M."/>
            <person name="Ee R."/>
            <person name="Chan K.-G."/>
            <person name="Chong C.S."/>
        </authorList>
    </citation>
    <scope>NUCLEOTIDE SEQUENCE [LARGE SCALE GENOMIC DNA]</scope>
    <source>
        <strain evidence="8 9">UST030701-084</strain>
    </source>
</reference>
<dbReference type="InterPro" id="IPR003439">
    <property type="entry name" value="ABC_transporter-like_ATP-bd"/>
</dbReference>
<feature type="domain" description="ABC transporter" evidence="6">
    <location>
        <begin position="480"/>
        <end position="722"/>
    </location>
</feature>
<dbReference type="Gene3D" id="3.40.50.300">
    <property type="entry name" value="P-loop containing nucleotide triphosphate hydrolases"/>
    <property type="match status" value="1"/>
</dbReference>
<dbReference type="PROSITE" id="PS50893">
    <property type="entry name" value="ABC_TRANSPORTER_2"/>
    <property type="match status" value="1"/>
</dbReference>
<keyword evidence="2 5" id="KW-0812">Transmembrane</keyword>
<dbReference type="PANTHER" id="PTHR43394:SF4">
    <property type="entry name" value="TOXIN SECRETION ABC TRANSPORTER ATP-BINDING PROTEIN"/>
    <property type="match status" value="1"/>
</dbReference>
<evidence type="ECO:0000313" key="8">
    <source>
        <dbReference type="EMBL" id="KYG71868.1"/>
    </source>
</evidence>
<feature type="transmembrane region" description="Helical" evidence="5">
    <location>
        <begin position="288"/>
        <end position="306"/>
    </location>
</feature>
<comment type="caution">
    <text evidence="8">The sequence shown here is derived from an EMBL/GenBank/DDBJ whole genome shotgun (WGS) entry which is preliminary data.</text>
</comment>
<proteinExistence type="predicted"/>
<dbReference type="InterPro" id="IPR027417">
    <property type="entry name" value="P-loop_NTPase"/>
</dbReference>
<sequence>MTNQHIANTIKEVKLLLGESIEDALYQDLQVGTRIYSIDESYEFKRDLLESANKVRVVLLDQVLEDQEFEAFIADVNIPIIALTTSTDGFLPVIISKGKKGKTCVYLVHDSDTEEVTLEDVKDSLIKNEKGELVMMGAFSYKSLVSEHDEDEKPKDLSPVKRLLRLLGEEKKDILYVFIYAAFVGIVSLTLPLGIQATVELVSGGVVFSSIYLLIGLVLLGILAAGGLQIMQMTILEYIQRRIFTKAALEFTFRIPRMKVESLSNLHTPELVNRFFDVLTIQKGLPKLLGDLMSGTIQIVFGLLLLSFYHPFFVFFGMVLILILVLIFRLTGPKGLHSSIQESKYKYKVVYWLEEIARVLNSFKISGNTNLPIKKTEFNVNSYLLNRRTHFRVLLTQYGYIVLFKAAITGGLLIIGTSLVISREITLGQFVASEVIIILILNSVEKIITYMDVVYDMLTAVDKISQVTDLPLEKVGGIDLRKEDVDRGFTIDVKQLNYSYPNSDGLALKDINLSISCGTKLCIAGPNDSGKTTLTNTLSGLNHNYKGLVTINGYSLRDLDYTNLRDKIAKNVSQEDIFEGSILDNVTVGKPQVSVSDAVEAIQQVGLQDKVNMLPNGMNTHMLSGGKGFSTSFVNKLILARCLVKKPKLMILNDYFNGFQRTEKERLINLVMEMSVCTVVIVSNDPAVLSACDRVVIMDDGRIKADSNYKELLAAGYLSELVND</sequence>
<dbReference type="InterPro" id="IPR036640">
    <property type="entry name" value="ABC1_TM_sf"/>
</dbReference>
<protein>
    <submittedName>
        <fullName evidence="8">Xenobiotic-transporting ATPase</fullName>
    </submittedName>
</protein>
<feature type="transmembrane region" description="Helical" evidence="5">
    <location>
        <begin position="207"/>
        <end position="231"/>
    </location>
</feature>
<dbReference type="Proteomes" id="UP000075606">
    <property type="component" value="Unassembled WGS sequence"/>
</dbReference>
<dbReference type="AlphaFoldDB" id="A0A150WZF6"/>
<dbReference type="Pfam" id="PF00005">
    <property type="entry name" value="ABC_tran"/>
    <property type="match status" value="1"/>
</dbReference>
<name>A0A150WZF6_9BACT</name>
<dbReference type="SUPFAM" id="SSF90123">
    <property type="entry name" value="ABC transporter transmembrane region"/>
    <property type="match status" value="1"/>
</dbReference>
<evidence type="ECO:0000313" key="9">
    <source>
        <dbReference type="Proteomes" id="UP000075606"/>
    </source>
</evidence>
<keyword evidence="4 5" id="KW-0472">Membrane</keyword>
<evidence type="ECO:0000259" key="7">
    <source>
        <dbReference type="PROSITE" id="PS50929"/>
    </source>
</evidence>
<dbReference type="PROSITE" id="PS50929">
    <property type="entry name" value="ABC_TM1F"/>
    <property type="match status" value="1"/>
</dbReference>
<evidence type="ECO:0000256" key="2">
    <source>
        <dbReference type="ARBA" id="ARBA00022692"/>
    </source>
</evidence>
<dbReference type="GO" id="GO:0015421">
    <property type="term" value="F:ABC-type oligopeptide transporter activity"/>
    <property type="evidence" value="ECO:0007669"/>
    <property type="project" value="TreeGrafter"/>
</dbReference>
<feature type="transmembrane region" description="Helical" evidence="5">
    <location>
        <begin position="174"/>
        <end position="195"/>
    </location>
</feature>
<dbReference type="OrthoDB" id="311344at2"/>
<dbReference type="Pfam" id="PF00664">
    <property type="entry name" value="ABC_membrane"/>
    <property type="match status" value="1"/>
</dbReference>
<dbReference type="InterPro" id="IPR039421">
    <property type="entry name" value="Type_1_exporter"/>
</dbReference>
<dbReference type="InterPro" id="IPR011527">
    <property type="entry name" value="ABC1_TM_dom"/>
</dbReference>
<evidence type="ECO:0000256" key="5">
    <source>
        <dbReference type="SAM" id="Phobius"/>
    </source>
</evidence>
<dbReference type="EMBL" id="LRPC01000031">
    <property type="protein sequence ID" value="KYG71868.1"/>
    <property type="molecule type" value="Genomic_DNA"/>
</dbReference>
<dbReference type="Gene3D" id="1.20.1560.10">
    <property type="entry name" value="ABC transporter type 1, transmembrane domain"/>
    <property type="match status" value="1"/>
</dbReference>
<evidence type="ECO:0000259" key="6">
    <source>
        <dbReference type="PROSITE" id="PS50893"/>
    </source>
</evidence>
<dbReference type="PANTHER" id="PTHR43394">
    <property type="entry name" value="ATP-DEPENDENT PERMEASE MDL1, MITOCHONDRIAL"/>
    <property type="match status" value="1"/>
</dbReference>
<feature type="transmembrane region" description="Helical" evidence="5">
    <location>
        <begin position="398"/>
        <end position="421"/>
    </location>
</feature>
<organism evidence="8 9">
    <name type="scientific">Roseivirga spongicola</name>
    <dbReference type="NCBI Taxonomy" id="333140"/>
    <lineage>
        <taxon>Bacteria</taxon>
        <taxon>Pseudomonadati</taxon>
        <taxon>Bacteroidota</taxon>
        <taxon>Cytophagia</taxon>
        <taxon>Cytophagales</taxon>
        <taxon>Roseivirgaceae</taxon>
        <taxon>Roseivirga</taxon>
    </lineage>
</organism>
<feature type="domain" description="ABC transmembrane type-1" evidence="7">
    <location>
        <begin position="177"/>
        <end position="456"/>
    </location>
</feature>
<dbReference type="GO" id="GO:0016887">
    <property type="term" value="F:ATP hydrolysis activity"/>
    <property type="evidence" value="ECO:0007669"/>
    <property type="project" value="InterPro"/>
</dbReference>
<keyword evidence="3 5" id="KW-1133">Transmembrane helix</keyword>
<dbReference type="RefSeq" id="WP_068224932.1">
    <property type="nucleotide sequence ID" value="NZ_LRPC01000031.1"/>
</dbReference>
<dbReference type="GO" id="GO:0005524">
    <property type="term" value="F:ATP binding"/>
    <property type="evidence" value="ECO:0007669"/>
    <property type="project" value="InterPro"/>
</dbReference>
<gene>
    <name evidence="8" type="ORF">AWW68_17785</name>
</gene>
<dbReference type="GO" id="GO:0005886">
    <property type="term" value="C:plasma membrane"/>
    <property type="evidence" value="ECO:0007669"/>
    <property type="project" value="UniProtKB-SubCell"/>
</dbReference>
<dbReference type="STRING" id="333140.AWW68_17785"/>
<keyword evidence="9" id="KW-1185">Reference proteome</keyword>
<evidence type="ECO:0000256" key="1">
    <source>
        <dbReference type="ARBA" id="ARBA00004651"/>
    </source>
</evidence>